<name>A0A239BFE4_9FLAO</name>
<evidence type="ECO:0000313" key="1">
    <source>
        <dbReference type="EMBL" id="SNS06817.1"/>
    </source>
</evidence>
<protein>
    <submittedName>
        <fullName evidence="1">Uncharacterized protein</fullName>
    </submittedName>
</protein>
<proteinExistence type="predicted"/>
<sequence length="62" mass="6546">MKDLLKLGKILNVIEQKEIQGARRPFIGSGCAPSCPSTCASLGGICVPCSDIFGSGEECRIF</sequence>
<gene>
    <name evidence="1" type="ORF">SAMN06265376_106147</name>
</gene>
<organism evidence="1 2">
    <name type="scientific">Dokdonia pacifica</name>
    <dbReference type="NCBI Taxonomy" id="1627892"/>
    <lineage>
        <taxon>Bacteria</taxon>
        <taxon>Pseudomonadati</taxon>
        <taxon>Bacteroidota</taxon>
        <taxon>Flavobacteriia</taxon>
        <taxon>Flavobacteriales</taxon>
        <taxon>Flavobacteriaceae</taxon>
        <taxon>Dokdonia</taxon>
    </lineage>
</organism>
<evidence type="ECO:0000313" key="2">
    <source>
        <dbReference type="Proteomes" id="UP000198379"/>
    </source>
</evidence>
<dbReference type="Proteomes" id="UP000198379">
    <property type="component" value="Unassembled WGS sequence"/>
</dbReference>
<keyword evidence="2" id="KW-1185">Reference proteome</keyword>
<dbReference type="AlphaFoldDB" id="A0A239BFE4"/>
<reference evidence="1 2" key="1">
    <citation type="submission" date="2017-06" db="EMBL/GenBank/DDBJ databases">
        <authorList>
            <person name="Kim H.J."/>
            <person name="Triplett B.A."/>
        </authorList>
    </citation>
    <scope>NUCLEOTIDE SEQUENCE [LARGE SCALE GENOMIC DNA]</scope>
    <source>
        <strain evidence="1 2">DSM 25597</strain>
    </source>
</reference>
<dbReference type="EMBL" id="FZNY01000006">
    <property type="protein sequence ID" value="SNS06817.1"/>
    <property type="molecule type" value="Genomic_DNA"/>
</dbReference>
<accession>A0A239BFE4</accession>